<proteinExistence type="inferred from homology"/>
<evidence type="ECO:0000256" key="3">
    <source>
        <dbReference type="ARBA" id="ARBA00023015"/>
    </source>
</evidence>
<evidence type="ECO:0000313" key="7">
    <source>
        <dbReference type="EMBL" id="AQZ52167.1"/>
    </source>
</evidence>
<dbReference type="eggNOG" id="COG0583">
    <property type="taxonomic scope" value="Bacteria"/>
</dbReference>
<dbReference type="AlphaFoldDB" id="A0A1U9Z392"/>
<dbReference type="SUPFAM" id="SSF46785">
    <property type="entry name" value="Winged helix' DNA-binding domain"/>
    <property type="match status" value="1"/>
</dbReference>
<keyword evidence="3" id="KW-0805">Transcription regulation</keyword>
<dbReference type="InterPro" id="IPR036388">
    <property type="entry name" value="WH-like_DNA-bd_sf"/>
</dbReference>
<evidence type="ECO:0000313" key="8">
    <source>
        <dbReference type="Proteomes" id="UP000191135"/>
    </source>
</evidence>
<dbReference type="Pfam" id="PF00126">
    <property type="entry name" value="HTH_1"/>
    <property type="match status" value="1"/>
</dbReference>
<comment type="similarity">
    <text evidence="1">Belongs to the LysR transcriptional regulatory family.</text>
</comment>
<evidence type="ECO:0000256" key="5">
    <source>
        <dbReference type="ARBA" id="ARBA00023163"/>
    </source>
</evidence>
<organism evidence="7 8">
    <name type="scientific">Martelella mediterranea DSM 17316</name>
    <dbReference type="NCBI Taxonomy" id="1122214"/>
    <lineage>
        <taxon>Bacteria</taxon>
        <taxon>Pseudomonadati</taxon>
        <taxon>Pseudomonadota</taxon>
        <taxon>Alphaproteobacteria</taxon>
        <taxon>Hyphomicrobiales</taxon>
        <taxon>Aurantimonadaceae</taxon>
        <taxon>Martelella</taxon>
    </lineage>
</organism>
<dbReference type="GO" id="GO:0003677">
    <property type="term" value="F:DNA binding"/>
    <property type="evidence" value="ECO:0007669"/>
    <property type="project" value="UniProtKB-KW"/>
</dbReference>
<gene>
    <name evidence="7" type="primary">syrM1</name>
    <name evidence="7" type="ORF">Mame_02844</name>
</gene>
<dbReference type="InterPro" id="IPR036390">
    <property type="entry name" value="WH_DNA-bd_sf"/>
</dbReference>
<reference evidence="7 8" key="1">
    <citation type="submission" date="2017-03" db="EMBL/GenBank/DDBJ databases">
        <title>Foreign affairs: Plasmid Transfer between Roseobacters and Rhizobia.</title>
        <authorList>
            <person name="Bartling P."/>
            <person name="Bunk B."/>
            <person name="Overmann J."/>
            <person name="Brinkmann H."/>
            <person name="Petersen J."/>
        </authorList>
    </citation>
    <scope>NUCLEOTIDE SEQUENCE [LARGE SCALE GENOMIC DNA]</scope>
    <source>
        <strain evidence="7 8">MACL11</strain>
    </source>
</reference>
<evidence type="ECO:0000256" key="2">
    <source>
        <dbReference type="ARBA" id="ARBA00022458"/>
    </source>
</evidence>
<dbReference type="InterPro" id="IPR005119">
    <property type="entry name" value="LysR_subst-bd"/>
</dbReference>
<evidence type="ECO:0000259" key="6">
    <source>
        <dbReference type="PROSITE" id="PS50931"/>
    </source>
</evidence>
<evidence type="ECO:0000256" key="4">
    <source>
        <dbReference type="ARBA" id="ARBA00023125"/>
    </source>
</evidence>
<feature type="domain" description="HTH lysR-type" evidence="6">
    <location>
        <begin position="20"/>
        <end position="66"/>
    </location>
</feature>
<dbReference type="OrthoDB" id="8339333at2"/>
<dbReference type="Gene3D" id="3.40.190.10">
    <property type="entry name" value="Periplasmic binding protein-like II"/>
    <property type="match status" value="2"/>
</dbReference>
<dbReference type="RefSeq" id="WP_018063157.1">
    <property type="nucleotide sequence ID" value="NZ_AQWH01000002.1"/>
</dbReference>
<accession>A0A1U9Z392</accession>
<dbReference type="STRING" id="1122214.Mame_02844"/>
<dbReference type="Gene3D" id="1.10.10.10">
    <property type="entry name" value="Winged helix-like DNA-binding domain superfamily/Winged helix DNA-binding domain"/>
    <property type="match status" value="1"/>
</dbReference>
<dbReference type="EMBL" id="CP020330">
    <property type="protein sequence ID" value="AQZ52167.1"/>
    <property type="molecule type" value="Genomic_DNA"/>
</dbReference>
<dbReference type="GO" id="GO:0003700">
    <property type="term" value="F:DNA-binding transcription factor activity"/>
    <property type="evidence" value="ECO:0007669"/>
    <property type="project" value="InterPro"/>
</dbReference>
<dbReference type="InterPro" id="IPR000847">
    <property type="entry name" value="LysR_HTH_N"/>
</dbReference>
<protein>
    <submittedName>
        <fullName evidence="7">Transcriptional regulator, LysR family</fullName>
    </submittedName>
</protein>
<evidence type="ECO:0000256" key="1">
    <source>
        <dbReference type="ARBA" id="ARBA00009437"/>
    </source>
</evidence>
<dbReference type="KEGG" id="mmed:Mame_02844"/>
<keyword evidence="8" id="KW-1185">Reference proteome</keyword>
<dbReference type="PANTHER" id="PTHR30118">
    <property type="entry name" value="HTH-TYPE TRANSCRIPTIONAL REGULATOR LEUO-RELATED"/>
    <property type="match status" value="1"/>
</dbReference>
<dbReference type="SUPFAM" id="SSF53850">
    <property type="entry name" value="Periplasmic binding protein-like II"/>
    <property type="match status" value="1"/>
</dbReference>
<keyword evidence="5" id="KW-0804">Transcription</keyword>
<keyword evidence="4" id="KW-0238">DNA-binding</keyword>
<name>A0A1U9Z392_9HYPH</name>
<dbReference type="PROSITE" id="PS50931">
    <property type="entry name" value="HTH_LYSR"/>
    <property type="match status" value="1"/>
</dbReference>
<keyword evidence="2" id="KW-0536">Nodulation</keyword>
<dbReference type="Pfam" id="PF03466">
    <property type="entry name" value="LysR_substrate"/>
    <property type="match status" value="1"/>
</dbReference>
<dbReference type="InterPro" id="IPR050389">
    <property type="entry name" value="LysR-type_TF"/>
</dbReference>
<dbReference type="PANTHER" id="PTHR30118:SF15">
    <property type="entry name" value="TRANSCRIPTIONAL REGULATORY PROTEIN"/>
    <property type="match status" value="1"/>
</dbReference>
<dbReference type="Proteomes" id="UP000191135">
    <property type="component" value="Chromosome"/>
</dbReference>
<sequence length="332" mass="36460">MITDQNGTIDVRFLRTTFLLLSEQNVSRVAGKLGQSQPSVSAVLKRARHVFDDPLLVRSGQGMAVTERGEAVRASLCRILAELSETISPEEAFDAATTAFAMRVSAMSCFNGFLIPPIAERLRKEAPMASIDFFAPAESDDLTEQLSSGASDLLVANWPSPHESLRSSTIFDCETACIVNADHPFAGAEEMPMEDYLSLPHLSLGSVVRPAFSPIGGRLKQLGVNRRVALSVPEYALVPPVIARTDLIFTTARPYAEFVVDRYPDYGLRVVGAPREFGNMRLYLLWHERAHKSPANRWVRDLIRDVSRRYGADLQERPTAAGMAGLAELAAV</sequence>